<dbReference type="Proteomes" id="UP000224634">
    <property type="component" value="Unassembled WGS sequence"/>
</dbReference>
<dbReference type="InterPro" id="IPR023213">
    <property type="entry name" value="CAT-like_dom_sf"/>
</dbReference>
<dbReference type="Pfam" id="PF07247">
    <property type="entry name" value="AATase"/>
    <property type="match status" value="1"/>
</dbReference>
<dbReference type="GO" id="GO:0008080">
    <property type="term" value="F:N-acetyltransferase activity"/>
    <property type="evidence" value="ECO:0007669"/>
    <property type="project" value="TreeGrafter"/>
</dbReference>
<dbReference type="PANTHER" id="PTHR28037:SF1">
    <property type="entry name" value="ALCOHOL O-ACETYLTRANSFERASE 1-RELATED"/>
    <property type="match status" value="1"/>
</dbReference>
<dbReference type="InterPro" id="IPR052058">
    <property type="entry name" value="Alcohol_O-acetyltransferase"/>
</dbReference>
<comment type="caution">
    <text evidence="1">The sequence shown here is derived from an EMBL/GenBank/DDBJ whole genome shotgun (WGS) entry which is preliminary data.</text>
</comment>
<protein>
    <recommendedName>
        <fullName evidence="3">Alcohol acetyltransferase</fullName>
    </recommendedName>
</protein>
<accession>A0A2B7YJ59</accession>
<reference evidence="1 2" key="1">
    <citation type="submission" date="2017-10" db="EMBL/GenBank/DDBJ databases">
        <title>Comparative genomics in systemic dimorphic fungi from Ajellomycetaceae.</title>
        <authorList>
            <person name="Munoz J.F."/>
            <person name="Mcewen J.G."/>
            <person name="Clay O.K."/>
            <person name="Cuomo C.A."/>
        </authorList>
    </citation>
    <scope>NUCLEOTIDE SEQUENCE [LARGE SCALE GENOMIC DNA]</scope>
    <source>
        <strain evidence="1 2">UAMH7299</strain>
    </source>
</reference>
<gene>
    <name evidence="1" type="ORF">AJ80_03039</name>
</gene>
<evidence type="ECO:0008006" key="3">
    <source>
        <dbReference type="Google" id="ProtNLM"/>
    </source>
</evidence>
<dbReference type="PANTHER" id="PTHR28037">
    <property type="entry name" value="ALCOHOL O-ACETYLTRANSFERASE 1-RELATED"/>
    <property type="match status" value="1"/>
</dbReference>
<dbReference type="OrthoDB" id="2150604at2759"/>
<dbReference type="InterPro" id="IPR010828">
    <property type="entry name" value="Atf2/Sli1-like"/>
</dbReference>
<organism evidence="1 2">
    <name type="scientific">Polytolypa hystricis (strain UAMH7299)</name>
    <dbReference type="NCBI Taxonomy" id="1447883"/>
    <lineage>
        <taxon>Eukaryota</taxon>
        <taxon>Fungi</taxon>
        <taxon>Dikarya</taxon>
        <taxon>Ascomycota</taxon>
        <taxon>Pezizomycotina</taxon>
        <taxon>Eurotiomycetes</taxon>
        <taxon>Eurotiomycetidae</taxon>
        <taxon>Onygenales</taxon>
        <taxon>Onygenales incertae sedis</taxon>
        <taxon>Polytolypa</taxon>
    </lineage>
</organism>
<dbReference type="SUPFAM" id="SSF52777">
    <property type="entry name" value="CoA-dependent acyltransferases"/>
    <property type="match status" value="1"/>
</dbReference>
<evidence type="ECO:0000313" key="1">
    <source>
        <dbReference type="EMBL" id="PGH21606.1"/>
    </source>
</evidence>
<dbReference type="STRING" id="1447883.A0A2B7YJ59"/>
<dbReference type="Gene3D" id="3.30.559.10">
    <property type="entry name" value="Chloramphenicol acetyltransferase-like domain"/>
    <property type="match status" value="1"/>
</dbReference>
<dbReference type="AlphaFoldDB" id="A0A2B7YJ59"/>
<dbReference type="EMBL" id="PDNA01000032">
    <property type="protein sequence ID" value="PGH21606.1"/>
    <property type="molecule type" value="Genomic_DNA"/>
</dbReference>
<evidence type="ECO:0000313" key="2">
    <source>
        <dbReference type="Proteomes" id="UP000224634"/>
    </source>
</evidence>
<name>A0A2B7YJ59_POLH7</name>
<keyword evidence="2" id="KW-1185">Reference proteome</keyword>
<proteinExistence type="predicted"/>
<sequence>MESLEKLRPVGRLERYSTVRHHLGFYINVAVTATYNLPGSCAQPLKNYIYKACGTVVGQHPILSAIPVNEGTNNPEFVRLPDVDLDDCVFFQQRRGPTSTSDQQESDVSSSSHEVRDCELDALLSIQHNTPFTAPSPFWRLCILTDPEVPCRFTAALIYHHAIGDGGSGKAFHSSFQNALSKAVIEPSSGVISVIQSPKIPLLPNLEAIHPMSVTIPFLAITLFKAKIWSPRDPGLWTGSKVTIPLHNKVRHLSFSQSATTKLLHLCRENGSTLTAVLETVFAGALFLHLPETFSKLHCSGALSMRRWLSAHGITDECMGVWVQDFSEEYSRNAFQEENILPWPEAKRSRQTIENVLSLQGTNAGPNLLKYVHDYEKDLFLPKIGKERASSFEISNLGVFKKIEVLSESQVESQGEEERRAGMVRVAELEVEIGRMVFSQSSNVFGSALCVSAVTGGDGCLVLALTWQNGVVEDALVKQVIRSVENKITQLENQ</sequence>